<feature type="domain" description="DUF4213" evidence="1">
    <location>
        <begin position="5"/>
        <end position="89"/>
    </location>
</feature>
<gene>
    <name evidence="2" type="ORF">S01H1_37629</name>
</gene>
<reference evidence="2" key="1">
    <citation type="journal article" date="2014" name="Front. Microbiol.">
        <title>High frequency of phylogenetically diverse reductive dehalogenase-homologous genes in deep subseafloor sedimentary metagenomes.</title>
        <authorList>
            <person name="Kawai M."/>
            <person name="Futagami T."/>
            <person name="Toyoda A."/>
            <person name="Takaki Y."/>
            <person name="Nishi S."/>
            <person name="Hori S."/>
            <person name="Arai W."/>
            <person name="Tsubouchi T."/>
            <person name="Morono Y."/>
            <person name="Uchiyama I."/>
            <person name="Ito T."/>
            <person name="Fujiyama A."/>
            <person name="Inagaki F."/>
            <person name="Takami H."/>
        </authorList>
    </citation>
    <scope>NUCLEOTIDE SEQUENCE</scope>
    <source>
        <strain evidence="2">Expedition CK06-06</strain>
    </source>
</reference>
<dbReference type="InterPro" id="IPR025251">
    <property type="entry name" value="DUF4213"/>
</dbReference>
<sequence>MRIIDDILSSLDYKASVRDIRQGVFQTAVLTRGCGLASTPHEPGPHHSQTPVKEPGLLLNKDTLSLAHMALSPSPLEAAIGMATINSLI</sequence>
<dbReference type="Gene3D" id="3.30.390.100">
    <property type="match status" value="1"/>
</dbReference>
<name>X0VL31_9ZZZZ</name>
<dbReference type="EMBL" id="BARS01023638">
    <property type="protein sequence ID" value="GAG13203.1"/>
    <property type="molecule type" value="Genomic_DNA"/>
</dbReference>
<organism evidence="2">
    <name type="scientific">marine sediment metagenome</name>
    <dbReference type="NCBI Taxonomy" id="412755"/>
    <lineage>
        <taxon>unclassified sequences</taxon>
        <taxon>metagenomes</taxon>
        <taxon>ecological metagenomes</taxon>
    </lineage>
</organism>
<proteinExistence type="predicted"/>
<accession>X0VL31</accession>
<comment type="caution">
    <text evidence="2">The sequence shown here is derived from an EMBL/GenBank/DDBJ whole genome shotgun (WGS) entry which is preliminary data.</text>
</comment>
<protein>
    <recommendedName>
        <fullName evidence="1">DUF4213 domain-containing protein</fullName>
    </recommendedName>
</protein>
<evidence type="ECO:0000259" key="1">
    <source>
        <dbReference type="Pfam" id="PF13938"/>
    </source>
</evidence>
<dbReference type="Pfam" id="PF13938">
    <property type="entry name" value="DUF4213"/>
    <property type="match status" value="1"/>
</dbReference>
<dbReference type="AlphaFoldDB" id="X0VL31"/>
<dbReference type="SUPFAM" id="SSF159713">
    <property type="entry name" value="Dhaf3308-like"/>
    <property type="match status" value="1"/>
</dbReference>
<evidence type="ECO:0000313" key="2">
    <source>
        <dbReference type="EMBL" id="GAG13203.1"/>
    </source>
</evidence>